<evidence type="ECO:0000313" key="1">
    <source>
        <dbReference type="EMBL" id="GMG99983.1"/>
    </source>
</evidence>
<dbReference type="Proteomes" id="UP001279734">
    <property type="component" value="Unassembled WGS sequence"/>
</dbReference>
<proteinExistence type="predicted"/>
<gene>
    <name evidence="1" type="ORF">Nepgr_001823</name>
</gene>
<comment type="caution">
    <text evidence="1">The sequence shown here is derived from an EMBL/GenBank/DDBJ whole genome shotgun (WGS) entry which is preliminary data.</text>
</comment>
<reference evidence="1" key="1">
    <citation type="submission" date="2023-05" db="EMBL/GenBank/DDBJ databases">
        <title>Nepenthes gracilis genome sequencing.</title>
        <authorList>
            <person name="Fukushima K."/>
        </authorList>
    </citation>
    <scope>NUCLEOTIDE SEQUENCE</scope>
    <source>
        <strain evidence="1">SING2019-196</strain>
    </source>
</reference>
<evidence type="ECO:0000313" key="2">
    <source>
        <dbReference type="Proteomes" id="UP001279734"/>
    </source>
</evidence>
<accession>A0AAD3P551</accession>
<keyword evidence="2" id="KW-1185">Reference proteome</keyword>
<protein>
    <submittedName>
        <fullName evidence="1">Uncharacterized protein</fullName>
    </submittedName>
</protein>
<dbReference type="AlphaFoldDB" id="A0AAD3P551"/>
<organism evidence="1 2">
    <name type="scientific">Nepenthes gracilis</name>
    <name type="common">Slender pitcher plant</name>
    <dbReference type="NCBI Taxonomy" id="150966"/>
    <lineage>
        <taxon>Eukaryota</taxon>
        <taxon>Viridiplantae</taxon>
        <taxon>Streptophyta</taxon>
        <taxon>Embryophyta</taxon>
        <taxon>Tracheophyta</taxon>
        <taxon>Spermatophyta</taxon>
        <taxon>Magnoliopsida</taxon>
        <taxon>eudicotyledons</taxon>
        <taxon>Gunneridae</taxon>
        <taxon>Pentapetalae</taxon>
        <taxon>Caryophyllales</taxon>
        <taxon>Nepenthaceae</taxon>
        <taxon>Nepenthes</taxon>
    </lineage>
</organism>
<name>A0AAD3P551_NEPGR</name>
<sequence>MSAGHFRLAQFGVFAEDSDARILCLDLTVFSSMESPVGMQETSTVDEKYHSYELVPWLNCDELDSISVWRSRGCSTVVIEVTASIIKLKAG</sequence>
<dbReference type="EMBL" id="BSYO01000001">
    <property type="protein sequence ID" value="GMG99983.1"/>
    <property type="molecule type" value="Genomic_DNA"/>
</dbReference>